<dbReference type="GeneID" id="40309865"/>
<dbReference type="EMBL" id="NWUJ01000003">
    <property type="protein sequence ID" value="PFH36743.1"/>
    <property type="molecule type" value="Genomic_DNA"/>
</dbReference>
<feature type="signal peptide" evidence="2">
    <location>
        <begin position="1"/>
        <end position="23"/>
    </location>
</feature>
<accession>A0A2A9MLW7</accession>
<dbReference type="AlphaFoldDB" id="A0A2A9MLW7"/>
<feature type="compositionally biased region" description="Basic and acidic residues" evidence="1">
    <location>
        <begin position="232"/>
        <end position="246"/>
    </location>
</feature>
<dbReference type="VEuPathDB" id="ToxoDB:BESB_049350"/>
<feature type="compositionally biased region" description="Basic and acidic residues" evidence="1">
    <location>
        <begin position="308"/>
        <end position="320"/>
    </location>
</feature>
<evidence type="ECO:0000256" key="2">
    <source>
        <dbReference type="SAM" id="SignalP"/>
    </source>
</evidence>
<dbReference type="Proteomes" id="UP000224006">
    <property type="component" value="Chromosome III"/>
</dbReference>
<reference evidence="3 4" key="1">
    <citation type="submission" date="2017-09" db="EMBL/GenBank/DDBJ databases">
        <title>Genome sequencing of Besnoitia besnoiti strain Bb-Ger1.</title>
        <authorList>
            <person name="Schares G."/>
            <person name="Venepally P."/>
            <person name="Lorenzi H.A."/>
        </authorList>
    </citation>
    <scope>NUCLEOTIDE SEQUENCE [LARGE SCALE GENOMIC DNA]</scope>
    <source>
        <strain evidence="3 4">Bb-Ger1</strain>
    </source>
</reference>
<dbReference type="RefSeq" id="XP_029220752.1">
    <property type="nucleotide sequence ID" value="XM_029363386.1"/>
</dbReference>
<dbReference type="KEGG" id="bbes:BESB_049350"/>
<gene>
    <name evidence="3" type="ORF">BESB_049350</name>
</gene>
<evidence type="ECO:0000313" key="3">
    <source>
        <dbReference type="EMBL" id="PFH36743.1"/>
    </source>
</evidence>
<feature type="compositionally biased region" description="Basic and acidic residues" evidence="1">
    <location>
        <begin position="343"/>
        <end position="357"/>
    </location>
</feature>
<feature type="region of interest" description="Disordered" evidence="1">
    <location>
        <begin position="165"/>
        <end position="373"/>
    </location>
</feature>
<sequence>MAQAALRALSIALLAGSSWQCDATRTNEAAESPDYSVAIAKEGLEVDVEKAFWLGPEKVLRVDDGTGAAIFMPQLDEGAADVPTEQAMNSVAYVFEDGKCNFKKTVEYKKLFSGYELPLWVRNPAAPLAEWGAADVATYTFTNPPSEKLTEPVSFCVRFKVKATSGDASTPSTPGKESLPKEEQANDGALQENRGRPDAAGDPVGAQLSGPGAPEQDSGATDGNEEDLGNATKDDHRVTPPRDDIVSSRSPAPAPRQEGPGVPSLPVQIPPTRDEDASLEENQATVVKPQDVEQDSLKSETQGPSQLEDQKIGEHNEIRDPTNINGVETETPLGAKDTLNTPQREEPEQESSKRQKDTLPQTEGGGVSALPQAHDLGNAVVGGKDLLALKGEQANQADGESPAVISNADGPQKVVGVHMRTRLRRLSAKPETTERYLTVVVHAGAWSLAGRGVVLAASLLTLATALLSML</sequence>
<name>A0A2A9MLW7_BESBE</name>
<keyword evidence="4" id="KW-1185">Reference proteome</keyword>
<proteinExistence type="predicted"/>
<comment type="caution">
    <text evidence="3">The sequence shown here is derived from an EMBL/GenBank/DDBJ whole genome shotgun (WGS) entry which is preliminary data.</text>
</comment>
<feature type="chain" id="PRO_5012766923" evidence="2">
    <location>
        <begin position="24"/>
        <end position="470"/>
    </location>
</feature>
<protein>
    <submittedName>
        <fullName evidence="3">Toxoplasma gondii family A protein</fullName>
    </submittedName>
</protein>
<feature type="compositionally biased region" description="Polar residues" evidence="1">
    <location>
        <begin position="166"/>
        <end position="175"/>
    </location>
</feature>
<evidence type="ECO:0000313" key="4">
    <source>
        <dbReference type="Proteomes" id="UP000224006"/>
    </source>
</evidence>
<keyword evidence="2" id="KW-0732">Signal</keyword>
<organism evidence="3 4">
    <name type="scientific">Besnoitia besnoiti</name>
    <name type="common">Apicomplexan protozoan</name>
    <dbReference type="NCBI Taxonomy" id="94643"/>
    <lineage>
        <taxon>Eukaryota</taxon>
        <taxon>Sar</taxon>
        <taxon>Alveolata</taxon>
        <taxon>Apicomplexa</taxon>
        <taxon>Conoidasida</taxon>
        <taxon>Coccidia</taxon>
        <taxon>Eucoccidiorida</taxon>
        <taxon>Eimeriorina</taxon>
        <taxon>Sarcocystidae</taxon>
        <taxon>Besnoitia</taxon>
    </lineage>
</organism>
<evidence type="ECO:0000256" key="1">
    <source>
        <dbReference type="SAM" id="MobiDB-lite"/>
    </source>
</evidence>